<keyword evidence="2" id="KW-1185">Reference proteome</keyword>
<dbReference type="RefSeq" id="WP_161931566.1">
    <property type="nucleotide sequence ID" value="NZ_CP047901.1"/>
</dbReference>
<evidence type="ECO:0000313" key="2">
    <source>
        <dbReference type="Proteomes" id="UP000463983"/>
    </source>
</evidence>
<name>A0A857NCB3_9BACT</name>
<dbReference type="EMBL" id="CP047901">
    <property type="protein sequence ID" value="QHO63171.1"/>
    <property type="molecule type" value="Genomic_DNA"/>
</dbReference>
<organism evidence="1 2">
    <name type="scientific">Candidatus Chazhemtobacterium aquaticus</name>
    <dbReference type="NCBI Taxonomy" id="2715735"/>
    <lineage>
        <taxon>Bacteria</taxon>
        <taxon>Candidatus Chazhemtobacteraceae</taxon>
        <taxon>Candidatus Chazhemtobacterium</taxon>
    </lineage>
</organism>
<proteinExistence type="predicted"/>
<protein>
    <submittedName>
        <fullName evidence="1">Uncharacterized protein</fullName>
    </submittedName>
</protein>
<reference evidence="2" key="1">
    <citation type="journal article" date="2020" name="Microorganisms">
        <title>Complete Genome of a Member of a New Bacterial Lineage in the Microgenomates Group Reveals an Unusual Nucleotide Composition Disparity Between Two Strands of DNA and Limited Metabolic Potential.</title>
        <authorList>
            <person name="Kadnikov V.V."/>
            <person name="Mardanov A.V."/>
            <person name="Beletsky A.V."/>
            <person name="Karnachuk O.V."/>
            <person name="Ravin N.V."/>
        </authorList>
    </citation>
    <scope>NUCLEOTIDE SEQUENCE [LARGE SCALE GENOMIC DNA]</scope>
</reference>
<dbReference type="KEGG" id="caqa:MICH65_0190"/>
<sequence>MVGRESKVVLARKLRDEGWCYRAIASKLGVHPSMVSCWCNDLGRSVVKRNGLVRKNHLKRMRFYRMDRVSVDSLRDDEARVLAAILYWCEGSKYPSTTHLGFTSSDEQMQKVFIGLLRRGFVLDETKFRVWLQIHESHDRSEVIGFWSGVLSIPVSRFYRPKVTRKVGGKYRSVYHGTCSLRYYDYSMNIRLMGIYSRWASGVLRLVA</sequence>
<dbReference type="AlphaFoldDB" id="A0A857NCB3"/>
<evidence type="ECO:0000313" key="1">
    <source>
        <dbReference type="EMBL" id="QHO63171.1"/>
    </source>
</evidence>
<gene>
    <name evidence="1" type="ORF">MICH65_0190</name>
</gene>
<dbReference type="Proteomes" id="UP000463983">
    <property type="component" value="Chromosome"/>
</dbReference>
<accession>A0A857NCB3</accession>